<accession>A0A8S1XNT4</accession>
<evidence type="ECO:0000313" key="1">
    <source>
        <dbReference type="EMBL" id="CAD8202829.1"/>
    </source>
</evidence>
<reference evidence="1" key="1">
    <citation type="submission" date="2021-01" db="EMBL/GenBank/DDBJ databases">
        <authorList>
            <consortium name="Genoscope - CEA"/>
            <person name="William W."/>
        </authorList>
    </citation>
    <scope>NUCLEOTIDE SEQUENCE</scope>
</reference>
<sequence length="175" mass="20997">MQINFYHVLLDQSNTQLNKAIYLTTFQTFKTLYIKNKYLNPLIYNKTRQNSDPPPNSIIPGIPIHSHQINRVISIGITQTHIYVFFFIKLNNEFQGQLGPNTIKLYRARKLHLTKLQNTTLQTFNIQIKKVYQRINLNSNYHSWEIQIRMPLWHYDLHILMMKPLKLLNLIWLYN</sequence>
<proteinExistence type="predicted"/>
<name>A0A8S1XNT4_PAROT</name>
<dbReference type="EMBL" id="CAJJDP010000128">
    <property type="protein sequence ID" value="CAD8202829.1"/>
    <property type="molecule type" value="Genomic_DNA"/>
</dbReference>
<gene>
    <name evidence="1" type="ORF">POCTA_138.1.T1280105</name>
</gene>
<comment type="caution">
    <text evidence="1">The sequence shown here is derived from an EMBL/GenBank/DDBJ whole genome shotgun (WGS) entry which is preliminary data.</text>
</comment>
<organism evidence="1 2">
    <name type="scientific">Paramecium octaurelia</name>
    <dbReference type="NCBI Taxonomy" id="43137"/>
    <lineage>
        <taxon>Eukaryota</taxon>
        <taxon>Sar</taxon>
        <taxon>Alveolata</taxon>
        <taxon>Ciliophora</taxon>
        <taxon>Intramacronucleata</taxon>
        <taxon>Oligohymenophorea</taxon>
        <taxon>Peniculida</taxon>
        <taxon>Parameciidae</taxon>
        <taxon>Paramecium</taxon>
    </lineage>
</organism>
<dbReference type="Proteomes" id="UP000683925">
    <property type="component" value="Unassembled WGS sequence"/>
</dbReference>
<protein>
    <submittedName>
        <fullName evidence="1">Uncharacterized protein</fullName>
    </submittedName>
</protein>
<dbReference type="AlphaFoldDB" id="A0A8S1XNT4"/>
<evidence type="ECO:0000313" key="2">
    <source>
        <dbReference type="Proteomes" id="UP000683925"/>
    </source>
</evidence>
<keyword evidence="2" id="KW-1185">Reference proteome</keyword>